<proteinExistence type="predicted"/>
<name>A0A922L9D7_DERFA</name>
<keyword evidence="2" id="KW-1185">Reference proteome</keyword>
<dbReference type="AlphaFoldDB" id="A0A922L9D7"/>
<accession>A0A922L9D7</accession>
<evidence type="ECO:0000313" key="1">
    <source>
        <dbReference type="EMBL" id="KAH9522552.1"/>
    </source>
</evidence>
<reference evidence="1" key="2">
    <citation type="journal article" date="2022" name="Res Sq">
        <title>Comparative Genomics Reveals Insights into the Divergent Evolution of Astigmatic Mites and Household Pest Adaptations.</title>
        <authorList>
            <person name="Xiong Q."/>
            <person name="Wan A.T.-Y."/>
            <person name="Liu X.-Y."/>
            <person name="Fung C.S.-H."/>
            <person name="Xiao X."/>
            <person name="Malainual N."/>
            <person name="Hou J."/>
            <person name="Wang L."/>
            <person name="Wang M."/>
            <person name="Yang K."/>
            <person name="Cui Y."/>
            <person name="Leung E."/>
            <person name="Nong W."/>
            <person name="Shin S.-K."/>
            <person name="Au S."/>
            <person name="Jeong K.Y."/>
            <person name="Chew F.T."/>
            <person name="Hui J."/>
            <person name="Leung T.F."/>
            <person name="Tungtrongchitr A."/>
            <person name="Zhong N."/>
            <person name="Liu Z."/>
            <person name="Tsui S."/>
        </authorList>
    </citation>
    <scope>NUCLEOTIDE SEQUENCE</scope>
    <source>
        <strain evidence="1">Derf</strain>
        <tissue evidence="1">Whole organism</tissue>
    </source>
</reference>
<reference evidence="1" key="1">
    <citation type="submission" date="2013-05" db="EMBL/GenBank/DDBJ databases">
        <authorList>
            <person name="Yim A.K.Y."/>
            <person name="Chan T.F."/>
            <person name="Ji K.M."/>
            <person name="Liu X.Y."/>
            <person name="Zhou J.W."/>
            <person name="Li R.Q."/>
            <person name="Yang K.Y."/>
            <person name="Li J."/>
            <person name="Li M."/>
            <person name="Law P.T.W."/>
            <person name="Wu Y.L."/>
            <person name="Cai Z.L."/>
            <person name="Qin H."/>
            <person name="Bao Y."/>
            <person name="Leung R.K.K."/>
            <person name="Ng P.K.S."/>
            <person name="Zou J."/>
            <person name="Zhong X.J."/>
            <person name="Ran P.X."/>
            <person name="Zhong N.S."/>
            <person name="Liu Z.G."/>
            <person name="Tsui S.K.W."/>
        </authorList>
    </citation>
    <scope>NUCLEOTIDE SEQUENCE</scope>
    <source>
        <strain evidence="1">Derf</strain>
        <tissue evidence="1">Whole organism</tissue>
    </source>
</reference>
<dbReference type="Proteomes" id="UP000790347">
    <property type="component" value="Unassembled WGS sequence"/>
</dbReference>
<gene>
    <name evidence="1" type="ORF">DERF_006116</name>
</gene>
<evidence type="ECO:0000313" key="2">
    <source>
        <dbReference type="Proteomes" id="UP000790347"/>
    </source>
</evidence>
<organism evidence="1 2">
    <name type="scientific">Dermatophagoides farinae</name>
    <name type="common">American house dust mite</name>
    <dbReference type="NCBI Taxonomy" id="6954"/>
    <lineage>
        <taxon>Eukaryota</taxon>
        <taxon>Metazoa</taxon>
        <taxon>Ecdysozoa</taxon>
        <taxon>Arthropoda</taxon>
        <taxon>Chelicerata</taxon>
        <taxon>Arachnida</taxon>
        <taxon>Acari</taxon>
        <taxon>Acariformes</taxon>
        <taxon>Sarcoptiformes</taxon>
        <taxon>Astigmata</taxon>
        <taxon>Psoroptidia</taxon>
        <taxon>Analgoidea</taxon>
        <taxon>Pyroglyphidae</taxon>
        <taxon>Dermatophagoidinae</taxon>
        <taxon>Dermatophagoides</taxon>
    </lineage>
</organism>
<comment type="caution">
    <text evidence="1">The sequence shown here is derived from an EMBL/GenBank/DDBJ whole genome shotgun (WGS) entry which is preliminary data.</text>
</comment>
<sequence length="85" mass="9950">MFFSTLFYKHLNTEEMVNLADCFWSTENGSHISSAFSHQPPPSFSFETKKLHLDFIFVLTTIQVSRISMSCFLCNFRKQNKQCDN</sequence>
<protein>
    <submittedName>
        <fullName evidence="1">Uncharacterized protein</fullName>
    </submittedName>
</protein>
<dbReference type="EMBL" id="ASGP02000002">
    <property type="protein sequence ID" value="KAH9522552.1"/>
    <property type="molecule type" value="Genomic_DNA"/>
</dbReference>